<dbReference type="Proteomes" id="UP001209570">
    <property type="component" value="Unassembled WGS sequence"/>
</dbReference>
<accession>A0AAD5LP73</accession>
<name>A0AAD5LP73_PYTIN</name>
<keyword evidence="3" id="KW-1185">Reference proteome</keyword>
<feature type="compositionally biased region" description="Polar residues" evidence="1">
    <location>
        <begin position="38"/>
        <end position="51"/>
    </location>
</feature>
<feature type="region of interest" description="Disordered" evidence="1">
    <location>
        <begin position="403"/>
        <end position="423"/>
    </location>
</feature>
<reference evidence="2" key="1">
    <citation type="submission" date="2021-12" db="EMBL/GenBank/DDBJ databases">
        <title>Prjna785345.</title>
        <authorList>
            <person name="Rujirawat T."/>
            <person name="Krajaejun T."/>
        </authorList>
    </citation>
    <scope>NUCLEOTIDE SEQUENCE</scope>
    <source>
        <strain evidence="2">Pi057C3</strain>
    </source>
</reference>
<evidence type="ECO:0000313" key="3">
    <source>
        <dbReference type="Proteomes" id="UP001209570"/>
    </source>
</evidence>
<gene>
    <name evidence="2" type="ORF">P43SY_009162</name>
</gene>
<feature type="region of interest" description="Disordered" evidence="1">
    <location>
        <begin position="1"/>
        <end position="52"/>
    </location>
</feature>
<feature type="region of interest" description="Disordered" evidence="1">
    <location>
        <begin position="526"/>
        <end position="549"/>
    </location>
</feature>
<organism evidence="2 3">
    <name type="scientific">Pythium insidiosum</name>
    <name type="common">Pythiosis disease agent</name>
    <dbReference type="NCBI Taxonomy" id="114742"/>
    <lineage>
        <taxon>Eukaryota</taxon>
        <taxon>Sar</taxon>
        <taxon>Stramenopiles</taxon>
        <taxon>Oomycota</taxon>
        <taxon>Peronosporomycetes</taxon>
        <taxon>Pythiales</taxon>
        <taxon>Pythiaceae</taxon>
        <taxon>Pythium</taxon>
    </lineage>
</organism>
<protein>
    <submittedName>
        <fullName evidence="2">Uncharacterized protein</fullName>
    </submittedName>
</protein>
<evidence type="ECO:0000256" key="1">
    <source>
        <dbReference type="SAM" id="MobiDB-lite"/>
    </source>
</evidence>
<evidence type="ECO:0000313" key="2">
    <source>
        <dbReference type="EMBL" id="KAJ0407875.1"/>
    </source>
</evidence>
<sequence length="568" mass="62116">MQQSSTSYMAEQADETTAALGALDSPHAAHLTDPEPVIQSSGADSRGSTADESLVDLDEADGEPVIAPHDDVFGLGSSDEIAMNMGMTLHAMQQLQDELMAHTTPSAETQPLSRRDDKIRQFSEHPIVAGVSPDGRVVHCKCGKAVRLNPPWYILKYEQHLVSRNSKHPVGRHFAVLEQAFSMEDEFARILRELFTAEVEDGSAKNVWFDAADMGIQGLFDSHPAYLGLVEAMMVLKDKERRGVGRQNMSYSEQLDAFMRTLSDVSPEACDFFQHHLGGRKQKYLVGKRRRSAVDDATDAELSLTAQVTGGTVQHHAEADSKKVTFWLRFAKMGLFGFMRSHPVFEGLVASMVEVKDKERRGVGKQNMQYAKALDDFMTALAAVSMDAFELFSLHFCGRTTRSQKVKKRKTDSHSTPQPESAVSVPIEMDQSIAMHSAGVSAEMSLATSSAMALAMTAQAASHVHADTVITVPPHVIQQELSVVEAHHLMSAEDLLGARSLSTADMEESQRLMDRMLGEVNLSVGGATSDALPEAQNEDQATAPSAQDHDQLDAQTYLDENGVLTTML</sequence>
<comment type="caution">
    <text evidence="2">The sequence shown here is derived from an EMBL/GenBank/DDBJ whole genome shotgun (WGS) entry which is preliminary data.</text>
</comment>
<dbReference type="AlphaFoldDB" id="A0AAD5LP73"/>
<dbReference type="EMBL" id="JAKCXM010000016">
    <property type="protein sequence ID" value="KAJ0407875.1"/>
    <property type="molecule type" value="Genomic_DNA"/>
</dbReference>
<proteinExistence type="predicted"/>